<organism evidence="1 2">
    <name type="scientific">Vermiconidia calcicola</name>
    <dbReference type="NCBI Taxonomy" id="1690605"/>
    <lineage>
        <taxon>Eukaryota</taxon>
        <taxon>Fungi</taxon>
        <taxon>Dikarya</taxon>
        <taxon>Ascomycota</taxon>
        <taxon>Pezizomycotina</taxon>
        <taxon>Dothideomycetes</taxon>
        <taxon>Dothideomycetidae</taxon>
        <taxon>Mycosphaerellales</taxon>
        <taxon>Extremaceae</taxon>
        <taxon>Vermiconidia</taxon>
    </lineage>
</organism>
<name>A0ACC3N410_9PEZI</name>
<reference evidence="1" key="1">
    <citation type="submission" date="2023-07" db="EMBL/GenBank/DDBJ databases">
        <title>Black Yeasts Isolated from many extreme environments.</title>
        <authorList>
            <person name="Coleine C."/>
            <person name="Stajich J.E."/>
            <person name="Selbmann L."/>
        </authorList>
    </citation>
    <scope>NUCLEOTIDE SEQUENCE</scope>
    <source>
        <strain evidence="1">CCFEE 5714</strain>
    </source>
</reference>
<proteinExistence type="predicted"/>
<comment type="caution">
    <text evidence="1">The sequence shown here is derived from an EMBL/GenBank/DDBJ whole genome shotgun (WGS) entry which is preliminary data.</text>
</comment>
<dbReference type="Proteomes" id="UP001281147">
    <property type="component" value="Unassembled WGS sequence"/>
</dbReference>
<sequence>MKRILSTVALMAAATSAQDGCANDRGNWYCARVNAITYTEVGGEGTYNRVTNMDPYSGTCSSEPSGYSGTLSPLNEEVSLHVRGPTILKQFAAYAPGEPSAKKSKRSEHARRQAHGAKHAHHGHPHEKRAVGDMVTATINGLVQTWVNTYDGLPSEPSAVEVPPLGDSRLVSPAADGEYEPAPSEEDPPAPSADYAPEIAYSGAPSSSKGSVWDVASPGDGWGRSAYFDASSAVAEGMVFLYHFGGQGSGTFDYSFGNSLSYASCDAQAGASSPQVLEDCELPSGREVVLMTNETCEDGSCGYTRPGTVAHHGFAGSRKAFFFEFQMPDTGETSEDAYDPVNMPAIWMLNAQIPRTLQYGNADCSCWTSGCGEFDIFEVLASGDSRAKSTLHGNRAGGDSNYFDRPVDAPIKVGVVMYDDNIHIKILDSSMEFPSVMDEATINDILGSTLTQNSMVSLFRVADVSG</sequence>
<evidence type="ECO:0000313" key="1">
    <source>
        <dbReference type="EMBL" id="KAK3709308.1"/>
    </source>
</evidence>
<dbReference type="EMBL" id="JAUTXU010000094">
    <property type="protein sequence ID" value="KAK3709308.1"/>
    <property type="molecule type" value="Genomic_DNA"/>
</dbReference>
<protein>
    <submittedName>
        <fullName evidence="1">Target of Sbf</fullName>
    </submittedName>
</protein>
<keyword evidence="2" id="KW-1185">Reference proteome</keyword>
<evidence type="ECO:0000313" key="2">
    <source>
        <dbReference type="Proteomes" id="UP001281147"/>
    </source>
</evidence>
<accession>A0ACC3N410</accession>
<gene>
    <name evidence="1" type="primary">TOS1_2</name>
    <name evidence="1" type="ORF">LTR37_011046</name>
</gene>